<dbReference type="PANTHER" id="PTHR30006:SF2">
    <property type="entry name" value="ABC TRANSPORTER SUBSTRATE-BINDING PROTEIN"/>
    <property type="match status" value="1"/>
</dbReference>
<evidence type="ECO:0000256" key="1">
    <source>
        <dbReference type="ARBA" id="ARBA00022729"/>
    </source>
</evidence>
<sequence length="395" mass="42826">MKKIVCLSIILALTVSAVFAGGKKENADTVSGASSVFDYSLSGAGAGGASTSDAGSSSGVSGYSAVNSAISTTGTGNNGRNIPTVVIYTSMYENIIEAVKTELGKQFPQYNIVFVYGESGAIQSKIEGERGAGRLGCDIVLVAEPSYSIELKANGMLHRYRPAEAANLAFGSDPDGYWYPVRINNMVLAYNPARNNRNAIPTSFYGFANDDRVRGAISMTNPITSGTATAAVAALLEKYGYAYYASLRSQNIAVDTVSTAIDKLESGEYKVIMVLEESILRRKQEQGSALEVIYPSDGTVIIPSNIMILNEKWSANRNIQAAESIANWFLSAAGQNVIVSGWMHSVRSNFDRLPQGARPINEIRANSIRVNWDFVFRQRDMIRIRFEDQIINRGR</sequence>
<dbReference type="GO" id="GO:0030976">
    <property type="term" value="F:thiamine pyrophosphate binding"/>
    <property type="evidence" value="ECO:0007669"/>
    <property type="project" value="TreeGrafter"/>
</dbReference>
<dbReference type="SUPFAM" id="SSF53850">
    <property type="entry name" value="Periplasmic binding protein-like II"/>
    <property type="match status" value="1"/>
</dbReference>
<dbReference type="PANTHER" id="PTHR30006">
    <property type="entry name" value="THIAMINE-BINDING PERIPLASMIC PROTEIN-RELATED"/>
    <property type="match status" value="1"/>
</dbReference>
<feature type="chain" id="PRO_5032405205" evidence="2">
    <location>
        <begin position="21"/>
        <end position="395"/>
    </location>
</feature>
<dbReference type="GO" id="GO:0030288">
    <property type="term" value="C:outer membrane-bounded periplasmic space"/>
    <property type="evidence" value="ECO:0007669"/>
    <property type="project" value="TreeGrafter"/>
</dbReference>
<name>A0A806KKM3_9BACT</name>
<organism evidence="3">
    <name type="scientific">uncultured bacterium contig00078</name>
    <dbReference type="NCBI Taxonomy" id="1181556"/>
    <lineage>
        <taxon>Bacteria</taxon>
        <taxon>environmental samples</taxon>
    </lineage>
</organism>
<reference evidence="3" key="1">
    <citation type="submission" date="2012-03" db="EMBL/GenBank/DDBJ databases">
        <title>Functional metagenomics reveals considerable lignocellulase gene clusters in the gut microbiome of a wood-feeding higher termite.</title>
        <authorList>
            <person name="Liu N."/>
        </authorList>
    </citation>
    <scope>NUCLEOTIDE SEQUENCE</scope>
</reference>
<feature type="signal peptide" evidence="2">
    <location>
        <begin position="1"/>
        <end position="20"/>
    </location>
</feature>
<keyword evidence="1 2" id="KW-0732">Signal</keyword>
<dbReference type="GO" id="GO:0015888">
    <property type="term" value="P:thiamine transport"/>
    <property type="evidence" value="ECO:0007669"/>
    <property type="project" value="TreeGrafter"/>
</dbReference>
<protein>
    <submittedName>
        <fullName evidence="3">Iron(III)-binding protein</fullName>
    </submittedName>
</protein>
<dbReference type="Gene3D" id="3.40.190.10">
    <property type="entry name" value="Periplasmic binding protein-like II"/>
    <property type="match status" value="2"/>
</dbReference>
<evidence type="ECO:0000256" key="2">
    <source>
        <dbReference type="SAM" id="SignalP"/>
    </source>
</evidence>
<evidence type="ECO:0000313" key="3">
    <source>
        <dbReference type="EMBL" id="AGS53894.1"/>
    </source>
</evidence>
<proteinExistence type="predicted"/>
<dbReference type="EMBL" id="JQ844260">
    <property type="protein sequence ID" value="AGS53894.1"/>
    <property type="molecule type" value="Genomic_DNA"/>
</dbReference>
<dbReference type="AlphaFoldDB" id="A0A806KKM3"/>
<dbReference type="Pfam" id="PF13343">
    <property type="entry name" value="SBP_bac_6"/>
    <property type="match status" value="1"/>
</dbReference>
<accession>A0A806KKM3</accession>
<dbReference type="GO" id="GO:0030975">
    <property type="term" value="F:thiamine binding"/>
    <property type="evidence" value="ECO:0007669"/>
    <property type="project" value="TreeGrafter"/>
</dbReference>